<dbReference type="GO" id="GO:0015109">
    <property type="term" value="F:chromate transmembrane transporter activity"/>
    <property type="evidence" value="ECO:0007669"/>
    <property type="project" value="InterPro"/>
</dbReference>
<comment type="similarity">
    <text evidence="2">Belongs to the chromate ion transporter (CHR) (TC 2.A.51) family.</text>
</comment>
<evidence type="ECO:0000256" key="6">
    <source>
        <dbReference type="ARBA" id="ARBA00023136"/>
    </source>
</evidence>
<dbReference type="InterPro" id="IPR052518">
    <property type="entry name" value="CHR_Transporter"/>
</dbReference>
<dbReference type="InterPro" id="IPR003370">
    <property type="entry name" value="Chromate_transpt"/>
</dbReference>
<feature type="transmembrane region" description="Helical" evidence="7">
    <location>
        <begin position="83"/>
        <end position="104"/>
    </location>
</feature>
<organism evidence="8 9">
    <name type="scientific">Collibacillus ludicampi</name>
    <dbReference type="NCBI Taxonomy" id="2771369"/>
    <lineage>
        <taxon>Bacteria</taxon>
        <taxon>Bacillati</taxon>
        <taxon>Bacillota</taxon>
        <taxon>Bacilli</taxon>
        <taxon>Bacillales</taxon>
        <taxon>Alicyclobacillaceae</taxon>
        <taxon>Collibacillus</taxon>
    </lineage>
</organism>
<dbReference type="GO" id="GO:0005886">
    <property type="term" value="C:plasma membrane"/>
    <property type="evidence" value="ECO:0007669"/>
    <property type="project" value="UniProtKB-SubCell"/>
</dbReference>
<proteinExistence type="inferred from homology"/>
<feature type="transmembrane region" description="Helical" evidence="7">
    <location>
        <begin position="51"/>
        <end position="76"/>
    </location>
</feature>
<protein>
    <submittedName>
        <fullName evidence="8">Chromate transporter</fullName>
    </submittedName>
</protein>
<evidence type="ECO:0000313" key="9">
    <source>
        <dbReference type="Proteomes" id="UP001057291"/>
    </source>
</evidence>
<accession>A0AAV4LGX0</accession>
<evidence type="ECO:0000256" key="4">
    <source>
        <dbReference type="ARBA" id="ARBA00022692"/>
    </source>
</evidence>
<comment type="caution">
    <text evidence="8">The sequence shown here is derived from an EMBL/GenBank/DDBJ whole genome shotgun (WGS) entry which is preliminary data.</text>
</comment>
<evidence type="ECO:0000256" key="7">
    <source>
        <dbReference type="SAM" id="Phobius"/>
    </source>
</evidence>
<feature type="transmembrane region" description="Helical" evidence="7">
    <location>
        <begin position="21"/>
        <end position="45"/>
    </location>
</feature>
<comment type="subcellular location">
    <subcellularLocation>
        <location evidence="1">Cell membrane</location>
        <topology evidence="1">Multi-pass membrane protein</topology>
    </subcellularLocation>
</comment>
<dbReference type="PANTHER" id="PTHR43663:SF1">
    <property type="entry name" value="CHROMATE TRANSPORTER"/>
    <property type="match status" value="1"/>
</dbReference>
<keyword evidence="9" id="KW-1185">Reference proteome</keyword>
<reference evidence="8" key="1">
    <citation type="journal article" date="2023" name="Int. J. Syst. Evol. Microbiol.">
        <title>Collibacillus ludicampi gen. nov., sp. nov., a new soil bacterium of the family Alicyclobacillaceae.</title>
        <authorList>
            <person name="Jojima T."/>
            <person name="Ioku Y."/>
            <person name="Fukuta Y."/>
            <person name="Shirasaka N."/>
            <person name="Matsumura Y."/>
            <person name="Mori M."/>
        </authorList>
    </citation>
    <scope>NUCLEOTIDE SEQUENCE</scope>
    <source>
        <strain evidence="8">TP075</strain>
    </source>
</reference>
<evidence type="ECO:0000256" key="2">
    <source>
        <dbReference type="ARBA" id="ARBA00005262"/>
    </source>
</evidence>
<dbReference type="AlphaFoldDB" id="A0AAV4LGX0"/>
<sequence length="160" mass="17006">MIPLLEKAVTEQKHWLNREEIIDVLAVSQIVPGSVAVNAATFIGYKLAGTSGALSATLGIITPTFLIVVLLAALFLGYQQNPIIQAAFLGIRPAVVALILFAAFKMGKSAILDKTTTVLAVASLIIFWLVPVNPLVILLLGGATGILIKRNAKKQESKSF</sequence>
<feature type="transmembrane region" description="Helical" evidence="7">
    <location>
        <begin position="124"/>
        <end position="148"/>
    </location>
</feature>
<evidence type="ECO:0000256" key="1">
    <source>
        <dbReference type="ARBA" id="ARBA00004651"/>
    </source>
</evidence>
<keyword evidence="5 7" id="KW-1133">Transmembrane helix</keyword>
<evidence type="ECO:0000313" key="8">
    <source>
        <dbReference type="EMBL" id="GIM46903.1"/>
    </source>
</evidence>
<evidence type="ECO:0000256" key="5">
    <source>
        <dbReference type="ARBA" id="ARBA00022989"/>
    </source>
</evidence>
<dbReference type="EMBL" id="BOQE01000001">
    <property type="protein sequence ID" value="GIM46903.1"/>
    <property type="molecule type" value="Genomic_DNA"/>
</dbReference>
<keyword evidence="4 7" id="KW-0812">Transmembrane</keyword>
<dbReference type="Pfam" id="PF02417">
    <property type="entry name" value="Chromate_transp"/>
    <property type="match status" value="1"/>
</dbReference>
<gene>
    <name evidence="8" type="ORF">DNHGIG_24520</name>
</gene>
<dbReference type="PANTHER" id="PTHR43663">
    <property type="entry name" value="CHROMATE TRANSPORT PROTEIN-RELATED"/>
    <property type="match status" value="1"/>
</dbReference>
<keyword evidence="3" id="KW-1003">Cell membrane</keyword>
<dbReference type="Proteomes" id="UP001057291">
    <property type="component" value="Unassembled WGS sequence"/>
</dbReference>
<evidence type="ECO:0000256" key="3">
    <source>
        <dbReference type="ARBA" id="ARBA00022475"/>
    </source>
</evidence>
<name>A0AAV4LGX0_9BACL</name>
<keyword evidence="6 7" id="KW-0472">Membrane</keyword>